<accession>A0A0A2A754</accession>
<name>A0A0A2A754_PROMR</name>
<proteinExistence type="predicted"/>
<reference evidence="2" key="1">
    <citation type="journal article" date="2014" name="Sci. Data">
        <title>Genomes of diverse isolates of the marine cyanobacterium Prochlorococcus.</title>
        <authorList>
            <person name="Biller S."/>
            <person name="Berube P."/>
            <person name="Thompson J."/>
            <person name="Kelly L."/>
            <person name="Roggensack S."/>
            <person name="Awad L."/>
            <person name="Roache-Johnson K."/>
            <person name="Ding H."/>
            <person name="Giovannoni S.J."/>
            <person name="Moore L.R."/>
            <person name="Chisholm S.W."/>
        </authorList>
    </citation>
    <scope>NUCLEOTIDE SEQUENCE [LARGE SCALE GENOMIC DNA]</scope>
    <source>
        <strain evidence="2">MIT 9201</strain>
    </source>
</reference>
<sequence length="40" mass="4928">MFHKIFDYVLLKDISLIIENFIWYQSLKLENRNLLNSNIK</sequence>
<evidence type="ECO:0000313" key="1">
    <source>
        <dbReference type="EMBL" id="KGF96334.1"/>
    </source>
</evidence>
<protein>
    <submittedName>
        <fullName evidence="1">Uncharacterized protein</fullName>
    </submittedName>
</protein>
<comment type="caution">
    <text evidence="1">The sequence shown here is derived from an EMBL/GenBank/DDBJ whole genome shotgun (WGS) entry which is preliminary data.</text>
</comment>
<dbReference type="Proteomes" id="UP000030355">
    <property type="component" value="Unassembled WGS sequence"/>
</dbReference>
<gene>
    <name evidence="1" type="ORF">EU95_0714</name>
</gene>
<evidence type="ECO:0000313" key="2">
    <source>
        <dbReference type="Proteomes" id="UP000030355"/>
    </source>
</evidence>
<organism evidence="1 2">
    <name type="scientific">Prochlorococcus marinus str. MIT 9201</name>
    <dbReference type="NCBI Taxonomy" id="93057"/>
    <lineage>
        <taxon>Bacteria</taxon>
        <taxon>Bacillati</taxon>
        <taxon>Cyanobacteriota</taxon>
        <taxon>Cyanophyceae</taxon>
        <taxon>Synechococcales</taxon>
        <taxon>Prochlorococcaceae</taxon>
        <taxon>Prochlorococcus</taxon>
    </lineage>
</organism>
<dbReference type="STRING" id="93057.EU95_0714"/>
<dbReference type="EMBL" id="JNAL01000009">
    <property type="protein sequence ID" value="KGF96334.1"/>
    <property type="molecule type" value="Genomic_DNA"/>
</dbReference>
<dbReference type="AlphaFoldDB" id="A0A0A2A754"/>